<evidence type="ECO:0000313" key="2">
    <source>
        <dbReference type="Proteomes" id="UP001152320"/>
    </source>
</evidence>
<dbReference type="GO" id="GO:0016020">
    <property type="term" value="C:membrane"/>
    <property type="evidence" value="ECO:0007669"/>
    <property type="project" value="InterPro"/>
</dbReference>
<dbReference type="InterPro" id="IPR005331">
    <property type="entry name" value="Sulfotransferase"/>
</dbReference>
<dbReference type="InterPro" id="IPR027417">
    <property type="entry name" value="P-loop_NTPase"/>
</dbReference>
<dbReference type="Pfam" id="PF03567">
    <property type="entry name" value="Sulfotransfer_2"/>
    <property type="match status" value="1"/>
</dbReference>
<comment type="caution">
    <text evidence="1">The sequence shown here is derived from an EMBL/GenBank/DDBJ whole genome shotgun (WGS) entry which is preliminary data.</text>
</comment>
<dbReference type="AlphaFoldDB" id="A0A9Q1H8W7"/>
<gene>
    <name evidence="1" type="ORF">HOLleu_17540</name>
</gene>
<protein>
    <submittedName>
        <fullName evidence="1">Uncharacterized protein</fullName>
    </submittedName>
</protein>
<dbReference type="Proteomes" id="UP001152320">
    <property type="component" value="Chromosome 8"/>
</dbReference>
<dbReference type="GO" id="GO:0008146">
    <property type="term" value="F:sulfotransferase activity"/>
    <property type="evidence" value="ECO:0007669"/>
    <property type="project" value="InterPro"/>
</dbReference>
<evidence type="ECO:0000313" key="1">
    <source>
        <dbReference type="EMBL" id="KAJ8036883.1"/>
    </source>
</evidence>
<proteinExistence type="predicted"/>
<name>A0A9Q1H8W7_HOLLE</name>
<dbReference type="OrthoDB" id="423767at2759"/>
<sequence length="523" mass="60021">MRPEYSQVSDSLKLVFIHVPMTGGNAIETSPLFRDEQDKLDGHYLGGHHKISAFTDPAFQKYHKFGMVRHPCSRLISVWQYFLKRMGNDDDNAWVAKFFNDTTLASFDMFVDALFARGVSFTETESHLQPQVGMIFNEDKRFGLDQLLLFEKWDESLEKLGKILKVDSEVLRSIEKPVTDQYICKGKYTPITWSKVRTLYAMDFCVLGYSTDIHQEDIVPPLDMTSDILNIRYKECRVEDQTKLTSTVQTDGSHIGSSPDGSKCTIYTYFQKDPNTKPESAKINDEILSVWRNVWSSAGWRPHILTEEDAKRHPHYEELRQKFWELPTINTKEYELACFMRYVAMAAVGGGWMSDYDVIPYRLPACIEPLNDGAYTVYETVVPSLVSGSSPEFTRVANLMANIDWKSHPKLFSVNDKPQVSDMYCHVKFVDDKLITSIHVVIGPHVLFESPFRCNRTNDQFTLDSIPAGLPKLPWAIHFSHYSVDTLGNNNFTHLGDQPVEFKSISRPDFMKMANNFLQENCV</sequence>
<organism evidence="1 2">
    <name type="scientific">Holothuria leucospilota</name>
    <name type="common">Black long sea cucumber</name>
    <name type="synonym">Mertensiothuria leucospilota</name>
    <dbReference type="NCBI Taxonomy" id="206669"/>
    <lineage>
        <taxon>Eukaryota</taxon>
        <taxon>Metazoa</taxon>
        <taxon>Echinodermata</taxon>
        <taxon>Eleutherozoa</taxon>
        <taxon>Echinozoa</taxon>
        <taxon>Holothuroidea</taxon>
        <taxon>Aspidochirotacea</taxon>
        <taxon>Aspidochirotida</taxon>
        <taxon>Holothuriidae</taxon>
        <taxon>Holothuria</taxon>
    </lineage>
</organism>
<dbReference type="Gene3D" id="3.40.50.300">
    <property type="entry name" value="P-loop containing nucleotide triphosphate hydrolases"/>
    <property type="match status" value="1"/>
</dbReference>
<accession>A0A9Q1H8W7</accession>
<dbReference type="EMBL" id="JAIZAY010000008">
    <property type="protein sequence ID" value="KAJ8036883.1"/>
    <property type="molecule type" value="Genomic_DNA"/>
</dbReference>
<keyword evidence="2" id="KW-1185">Reference proteome</keyword>
<reference evidence="1" key="1">
    <citation type="submission" date="2021-10" db="EMBL/GenBank/DDBJ databases">
        <title>Tropical sea cucumber genome reveals ecological adaptation and Cuvierian tubules defense mechanism.</title>
        <authorList>
            <person name="Chen T."/>
        </authorList>
    </citation>
    <scope>NUCLEOTIDE SEQUENCE</scope>
    <source>
        <strain evidence="1">Nanhai2018</strain>
        <tissue evidence="1">Muscle</tissue>
    </source>
</reference>